<dbReference type="Proteomes" id="UP000003195">
    <property type="component" value="Unassembled WGS sequence"/>
</dbReference>
<evidence type="ECO:0000256" key="2">
    <source>
        <dbReference type="SAM" id="Phobius"/>
    </source>
</evidence>
<dbReference type="HOGENOM" id="CLU_038034_2_3_9"/>
<dbReference type="GO" id="GO:0071281">
    <property type="term" value="P:cellular response to iron ion"/>
    <property type="evidence" value="ECO:0007669"/>
    <property type="project" value="TreeGrafter"/>
</dbReference>
<keyword evidence="5" id="KW-1185">Reference proteome</keyword>
<dbReference type="eggNOG" id="COG0614">
    <property type="taxonomic scope" value="Bacteria"/>
</dbReference>
<comment type="caution">
    <text evidence="4">The sequence shown here is derived from an EMBL/GenBank/DDBJ whole genome shotgun (WGS) entry which is preliminary data.</text>
</comment>
<protein>
    <submittedName>
        <fullName evidence="4">Periplasmic binding protein</fullName>
    </submittedName>
</protein>
<feature type="domain" description="Fe/B12 periplasmic-binding" evidence="3">
    <location>
        <begin position="54"/>
        <end position="316"/>
    </location>
</feature>
<dbReference type="SUPFAM" id="SSF53807">
    <property type="entry name" value="Helical backbone' metal receptor"/>
    <property type="match status" value="1"/>
</dbReference>
<dbReference type="InterPro" id="IPR050902">
    <property type="entry name" value="ABC_Transporter_SBP"/>
</dbReference>
<dbReference type="PANTHER" id="PTHR30535:SF34">
    <property type="entry name" value="MOLYBDATE-BINDING PROTEIN MOLA"/>
    <property type="match status" value="1"/>
</dbReference>
<evidence type="ECO:0000256" key="1">
    <source>
        <dbReference type="ARBA" id="ARBA00008814"/>
    </source>
</evidence>
<sequence>MGRTVKIILAILAICLVGLVGWMGMRQSGTETQTVRTVTDGTGTEVSIPVHPKRVVFLNASNLDMYYAAGGTAVGKPSSSSFAPDLKEKIADIPEVGMIHNPNIEKILSLKPDLVIGVNVPFQTGIRDTLQKAGIPLYINNLNSYEDVLNTLTFFGELTGHEDTAAAEKEKIEGEYKAVVDKTKGKTPPRTLIVFGTPGSFSMATSKSFSGDLLTQLGAVNIADGTSPVEDSFVPLSMEYIVKQDPQDILFISMMPDPTLVESFKKDLAENSLWQGVTAVKTGHVYYLSGDLFSVNPGTRIAKALSVLYTDLYENGGTQ</sequence>
<dbReference type="InterPro" id="IPR002491">
    <property type="entry name" value="ABC_transptr_periplasmic_BD"/>
</dbReference>
<gene>
    <name evidence="4" type="ORF">HMPREF9429_00286</name>
</gene>
<organism evidence="4 5">
    <name type="scientific">Megasphaera micronuciformis F0359</name>
    <dbReference type="NCBI Taxonomy" id="706434"/>
    <lineage>
        <taxon>Bacteria</taxon>
        <taxon>Bacillati</taxon>
        <taxon>Bacillota</taxon>
        <taxon>Negativicutes</taxon>
        <taxon>Veillonellales</taxon>
        <taxon>Veillonellaceae</taxon>
        <taxon>Megasphaera</taxon>
    </lineage>
</organism>
<dbReference type="PROSITE" id="PS50983">
    <property type="entry name" value="FE_B12_PBP"/>
    <property type="match status" value="1"/>
</dbReference>
<dbReference type="AlphaFoldDB" id="E2ZA28"/>
<dbReference type="Gene3D" id="3.40.50.1980">
    <property type="entry name" value="Nitrogenase molybdenum iron protein domain"/>
    <property type="match status" value="2"/>
</dbReference>
<evidence type="ECO:0000313" key="5">
    <source>
        <dbReference type="Proteomes" id="UP000003195"/>
    </source>
</evidence>
<keyword evidence="2" id="KW-0812">Transmembrane</keyword>
<keyword evidence="2" id="KW-1133">Transmembrane helix</keyword>
<accession>E2ZA28</accession>
<proteinExistence type="inferred from homology"/>
<dbReference type="EMBL" id="AECS01000010">
    <property type="protein sequence ID" value="EFQ04790.1"/>
    <property type="molecule type" value="Genomic_DNA"/>
</dbReference>
<feature type="transmembrane region" description="Helical" evidence="2">
    <location>
        <begin position="7"/>
        <end position="25"/>
    </location>
</feature>
<dbReference type="PANTHER" id="PTHR30535">
    <property type="entry name" value="VITAMIN B12-BINDING PROTEIN"/>
    <property type="match status" value="1"/>
</dbReference>
<evidence type="ECO:0000259" key="3">
    <source>
        <dbReference type="PROSITE" id="PS50983"/>
    </source>
</evidence>
<reference evidence="4 5" key="1">
    <citation type="submission" date="2010-08" db="EMBL/GenBank/DDBJ databases">
        <authorList>
            <person name="Weinstock G."/>
            <person name="Sodergren E."/>
            <person name="Clifton S."/>
            <person name="Fulton L."/>
            <person name="Fulton B."/>
            <person name="Courtney L."/>
            <person name="Fronick C."/>
            <person name="Harrison M."/>
            <person name="Strong C."/>
            <person name="Farmer C."/>
            <person name="Delahaunty K."/>
            <person name="Markovic C."/>
            <person name="Hall O."/>
            <person name="Minx P."/>
            <person name="Tomlinson C."/>
            <person name="Mitreva M."/>
            <person name="Hou S."/>
            <person name="Chen J."/>
            <person name="Wollam A."/>
            <person name="Pepin K.H."/>
            <person name="Johnson M."/>
            <person name="Bhonagiri V."/>
            <person name="Zhang X."/>
            <person name="Suruliraj S."/>
            <person name="Warren W."/>
            <person name="Chinwalla A."/>
            <person name="Mardis E.R."/>
            <person name="Wilson R.K."/>
        </authorList>
    </citation>
    <scope>NUCLEOTIDE SEQUENCE [LARGE SCALE GENOMIC DNA]</scope>
    <source>
        <strain evidence="4 5">F0359</strain>
    </source>
</reference>
<comment type="similarity">
    <text evidence="1">Belongs to the bacterial solute-binding protein 8 family.</text>
</comment>
<keyword evidence="2" id="KW-0472">Membrane</keyword>
<dbReference type="STRING" id="706434.HMPREF9429_00286"/>
<dbReference type="Pfam" id="PF01497">
    <property type="entry name" value="Peripla_BP_2"/>
    <property type="match status" value="1"/>
</dbReference>
<name>E2ZA28_9FIRM</name>
<evidence type="ECO:0000313" key="4">
    <source>
        <dbReference type="EMBL" id="EFQ04790.1"/>
    </source>
</evidence>
<dbReference type="OrthoDB" id="9816357at2"/>
<dbReference type="RefSeq" id="WP_006941071.1">
    <property type="nucleotide sequence ID" value="NZ_GL538184.1"/>
</dbReference>